<keyword evidence="2" id="KW-0472">Membrane</keyword>
<feature type="transmembrane region" description="Helical" evidence="2">
    <location>
        <begin position="340"/>
        <end position="361"/>
    </location>
</feature>
<dbReference type="InterPro" id="IPR051200">
    <property type="entry name" value="Host-pathogen_enzymatic-act"/>
</dbReference>
<keyword evidence="2" id="KW-1133">Transmembrane helix</keyword>
<dbReference type="InterPro" id="IPR011048">
    <property type="entry name" value="Haem_d1_sf"/>
</dbReference>
<name>A0A6J7FYP8_9ZZZZ</name>
<dbReference type="InterPro" id="IPR015943">
    <property type="entry name" value="WD40/YVTN_repeat-like_dom_sf"/>
</dbReference>
<feature type="domain" description="Gram-positive cocci surface proteins LPxTG" evidence="3">
    <location>
        <begin position="330"/>
        <end position="367"/>
    </location>
</feature>
<evidence type="ECO:0000259" key="3">
    <source>
        <dbReference type="PROSITE" id="PS50847"/>
    </source>
</evidence>
<dbReference type="SUPFAM" id="SSF51004">
    <property type="entry name" value="C-terminal (heme d1) domain of cytochrome cd1-nitrite reductase"/>
    <property type="match status" value="1"/>
</dbReference>
<keyword evidence="2" id="KW-0812">Transmembrane</keyword>
<dbReference type="PANTHER" id="PTHR47197">
    <property type="entry name" value="PROTEIN NIRF"/>
    <property type="match status" value="1"/>
</dbReference>
<protein>
    <submittedName>
        <fullName evidence="4">Unannotated protein</fullName>
    </submittedName>
</protein>
<dbReference type="PANTHER" id="PTHR47197:SF3">
    <property type="entry name" value="DIHYDRO-HEME D1 DEHYDROGENASE"/>
    <property type="match status" value="1"/>
</dbReference>
<evidence type="ECO:0000256" key="2">
    <source>
        <dbReference type="SAM" id="Phobius"/>
    </source>
</evidence>
<gene>
    <name evidence="4" type="ORF">UFOPK3516_00730</name>
</gene>
<dbReference type="AlphaFoldDB" id="A0A6J7FYP8"/>
<evidence type="ECO:0000256" key="1">
    <source>
        <dbReference type="ARBA" id="ARBA00022525"/>
    </source>
</evidence>
<proteinExistence type="predicted"/>
<dbReference type="EMBL" id="CAFBMB010000042">
    <property type="protein sequence ID" value="CAB4896813.1"/>
    <property type="molecule type" value="Genomic_DNA"/>
</dbReference>
<evidence type="ECO:0000313" key="4">
    <source>
        <dbReference type="EMBL" id="CAB4896813.1"/>
    </source>
</evidence>
<dbReference type="InterPro" id="IPR019931">
    <property type="entry name" value="LPXTG_anchor"/>
</dbReference>
<dbReference type="Gene3D" id="2.130.10.10">
    <property type="entry name" value="YVTN repeat-like/Quinoprotein amine dehydrogenase"/>
    <property type="match status" value="1"/>
</dbReference>
<keyword evidence="1" id="KW-0964">Secreted</keyword>
<sequence length="367" mass="37699">MKKTTTWVTAVATAILATLASLGLSTPAFAAPEAQPPIATTGNYNWVSTSADGTIAATYSGASGMTVYNSSTKTAVSYSAATLGLINAGEAVVSPDGSEIYILGDNPQRVVVLDVGSGTITQTITLPFAGWIGAVTPDGSALLVYAKTAKQILKIDLSTYAPVGSPLVMAADYPYQMCITSDSSTLYSPGYDQDYTSVIDVSSLTLTTQLPDTSGPYTCALGADDTLYIGDYDSGAIRKYAADGSSITSANGLVDEMFGIGLTCNSVIVGDYQNAGFKLLDRTSLAQTGTLNSVNYTYMMAVNHAATITWVGAYAAATGLQQVTDTNCALANTGVDSSTIGTSVAVSAGLLAAGAIALVMVRRRRNG</sequence>
<organism evidence="4">
    <name type="scientific">freshwater metagenome</name>
    <dbReference type="NCBI Taxonomy" id="449393"/>
    <lineage>
        <taxon>unclassified sequences</taxon>
        <taxon>metagenomes</taxon>
        <taxon>ecological metagenomes</taxon>
    </lineage>
</organism>
<dbReference type="PROSITE" id="PS50847">
    <property type="entry name" value="GRAM_POS_ANCHORING"/>
    <property type="match status" value="1"/>
</dbReference>
<accession>A0A6J7FYP8</accession>
<reference evidence="4" key="1">
    <citation type="submission" date="2020-05" db="EMBL/GenBank/DDBJ databases">
        <authorList>
            <person name="Chiriac C."/>
            <person name="Salcher M."/>
            <person name="Ghai R."/>
            <person name="Kavagutti S V."/>
        </authorList>
    </citation>
    <scope>NUCLEOTIDE SEQUENCE</scope>
</reference>